<evidence type="ECO:0000256" key="5">
    <source>
        <dbReference type="ARBA" id="ARBA00022694"/>
    </source>
</evidence>
<comment type="subunit">
    <text evidence="10">Monomer.</text>
</comment>
<evidence type="ECO:0000313" key="14">
    <source>
        <dbReference type="EMBL" id="NPE13167.1"/>
    </source>
</evidence>
<accession>A0ABX2AR26</accession>
<dbReference type="SUPFAM" id="SSF52540">
    <property type="entry name" value="P-loop containing nucleoside triphosphate hydrolases"/>
    <property type="match status" value="1"/>
</dbReference>
<comment type="similarity">
    <text evidence="3 10 13">Belongs to the IPP transferase family.</text>
</comment>
<dbReference type="RefSeq" id="WP_172176777.1">
    <property type="nucleotide sequence ID" value="NZ_CASGIA010000001.1"/>
</dbReference>
<evidence type="ECO:0000256" key="3">
    <source>
        <dbReference type="ARBA" id="ARBA00005842"/>
    </source>
</evidence>
<comment type="catalytic activity">
    <reaction evidence="9 10 11">
        <text>adenosine(37) in tRNA + dimethylallyl diphosphate = N(6)-dimethylallyladenosine(37) in tRNA + diphosphate</text>
        <dbReference type="Rhea" id="RHEA:26482"/>
        <dbReference type="Rhea" id="RHEA-COMP:10162"/>
        <dbReference type="Rhea" id="RHEA-COMP:10375"/>
        <dbReference type="ChEBI" id="CHEBI:33019"/>
        <dbReference type="ChEBI" id="CHEBI:57623"/>
        <dbReference type="ChEBI" id="CHEBI:74411"/>
        <dbReference type="ChEBI" id="CHEBI:74415"/>
        <dbReference type="EC" id="2.5.1.75"/>
    </reaction>
</comment>
<comment type="function">
    <text evidence="2 10 12">Catalyzes the transfer of a dimethylallyl group onto the adenine at position 37 in tRNAs that read codons beginning with uridine, leading to the formation of N6-(dimethylallyl)adenosine (i(6)A).</text>
</comment>
<keyword evidence="7 10" id="KW-0067">ATP-binding</keyword>
<comment type="caution">
    <text evidence="14">The sequence shown here is derived from an EMBL/GenBank/DDBJ whole genome shotgun (WGS) entry which is preliminary data.</text>
</comment>
<feature type="site" description="Interaction with substrate tRNA" evidence="10">
    <location>
        <position position="126"/>
    </location>
</feature>
<evidence type="ECO:0000256" key="4">
    <source>
        <dbReference type="ARBA" id="ARBA00022679"/>
    </source>
</evidence>
<proteinExistence type="inferred from homology"/>
<evidence type="ECO:0000313" key="15">
    <source>
        <dbReference type="Proteomes" id="UP001193734"/>
    </source>
</evidence>
<keyword evidence="6 10" id="KW-0547">Nucleotide-binding</keyword>
<dbReference type="PANTHER" id="PTHR11088:SF60">
    <property type="entry name" value="TRNA DIMETHYLALLYLTRANSFERASE"/>
    <property type="match status" value="1"/>
</dbReference>
<keyword evidence="5 10" id="KW-0819">tRNA processing</keyword>
<dbReference type="HAMAP" id="MF_00185">
    <property type="entry name" value="IPP_trans"/>
    <property type="match status" value="1"/>
</dbReference>
<dbReference type="Pfam" id="PF01715">
    <property type="entry name" value="IPPT"/>
    <property type="match status" value="1"/>
</dbReference>
<evidence type="ECO:0000256" key="13">
    <source>
        <dbReference type="RuleBase" id="RU003785"/>
    </source>
</evidence>
<dbReference type="InterPro" id="IPR027417">
    <property type="entry name" value="P-loop_NTPase"/>
</dbReference>
<evidence type="ECO:0000256" key="1">
    <source>
        <dbReference type="ARBA" id="ARBA00001946"/>
    </source>
</evidence>
<dbReference type="Gene3D" id="3.40.50.300">
    <property type="entry name" value="P-loop containing nucleotide triphosphate hydrolases"/>
    <property type="match status" value="2"/>
</dbReference>
<evidence type="ECO:0000256" key="12">
    <source>
        <dbReference type="RuleBase" id="RU003784"/>
    </source>
</evidence>
<evidence type="ECO:0000256" key="8">
    <source>
        <dbReference type="ARBA" id="ARBA00022842"/>
    </source>
</evidence>
<reference evidence="14 15" key="1">
    <citation type="submission" date="2020-05" db="EMBL/GenBank/DDBJ databases">
        <title>Distinct polysaccharide utilization as determinants for interspecies competition between intestinal Prevotella spp.</title>
        <authorList>
            <person name="Galvez E.J.C."/>
            <person name="Iljazovic A."/>
            <person name="Strowig T."/>
        </authorList>
    </citation>
    <scope>NUCLEOTIDE SEQUENCE [LARGE SCALE GENOMIC DNA]</scope>
    <source>
        <strain evidence="14 15">PROD</strain>
    </source>
</reference>
<keyword evidence="15" id="KW-1185">Reference proteome</keyword>
<dbReference type="GeneID" id="82156584"/>
<keyword evidence="4 10" id="KW-0808">Transferase</keyword>
<organism evidence="14 15">
    <name type="scientific">Xylanibacter rodentium</name>
    <dbReference type="NCBI Taxonomy" id="2736289"/>
    <lineage>
        <taxon>Bacteria</taxon>
        <taxon>Pseudomonadati</taxon>
        <taxon>Bacteroidota</taxon>
        <taxon>Bacteroidia</taxon>
        <taxon>Bacteroidales</taxon>
        <taxon>Prevotellaceae</taxon>
        <taxon>Xylanibacter</taxon>
    </lineage>
</organism>
<comment type="caution">
    <text evidence="10">Lacks conserved residue(s) required for the propagation of feature annotation.</text>
</comment>
<feature type="binding site" evidence="10">
    <location>
        <begin position="9"/>
        <end position="16"/>
    </location>
    <ligand>
        <name>ATP</name>
        <dbReference type="ChEBI" id="CHEBI:30616"/>
    </ligand>
</feature>
<evidence type="ECO:0000256" key="7">
    <source>
        <dbReference type="ARBA" id="ARBA00022840"/>
    </source>
</evidence>
<dbReference type="EC" id="2.5.1.75" evidence="10"/>
<feature type="site" description="Interaction with substrate tRNA" evidence="10">
    <location>
        <position position="103"/>
    </location>
</feature>
<protein>
    <recommendedName>
        <fullName evidence="10">tRNA dimethylallyltransferase</fullName>
        <ecNumber evidence="10">2.5.1.75</ecNumber>
    </recommendedName>
    <alternativeName>
        <fullName evidence="10">Dimethylallyl diphosphate:tRNA dimethylallyltransferase</fullName>
        <shortName evidence="10">DMAPP:tRNA dimethylallyltransferase</shortName>
        <shortName evidence="10">DMATase</shortName>
    </alternativeName>
    <alternativeName>
        <fullName evidence="10">Isopentenyl-diphosphate:tRNA isopentenyltransferase</fullName>
        <shortName evidence="10">IPP transferase</shortName>
        <shortName evidence="10">IPPT</shortName>
        <shortName evidence="10">IPTase</shortName>
    </alternativeName>
</protein>
<dbReference type="GO" id="GO:0052381">
    <property type="term" value="F:tRNA dimethylallyltransferase activity"/>
    <property type="evidence" value="ECO:0007669"/>
    <property type="project" value="UniProtKB-EC"/>
</dbReference>
<feature type="region of interest" description="Interaction with substrate tRNA" evidence="10">
    <location>
        <begin position="34"/>
        <end position="37"/>
    </location>
</feature>
<evidence type="ECO:0000256" key="11">
    <source>
        <dbReference type="RuleBase" id="RU003783"/>
    </source>
</evidence>
<sequence length="309" mass="35224">MDKMITILGPTASGKTALAAALADRLGCEIISADSRQVYRRMDIGTGKDLSDYAVDGRQIPYYLIDIAEPGTRYNLFQYQRDFRLAYDAIVSRGRRPILCGGTGLYIEAVLKGYRLAPVPENKELRARLEGKTLAELTAMLMDLKCRNGSTMHNKTDVDTAKRAIRAIEIEIFSGDNPAAESDTPPTDSIIIGIDVEREERRHRITDRLCRRLEGGLVDEIRALLDSGIAADDLIYYGLEYKFVTEYVIGRITYEEMFRLLEIAIHQFSKRQMTWFRGMERRGFTIHWIDAMLPMEEKVAEILKIDRNK</sequence>
<evidence type="ECO:0000256" key="6">
    <source>
        <dbReference type="ARBA" id="ARBA00022741"/>
    </source>
</evidence>
<keyword evidence="8 10" id="KW-0460">Magnesium</keyword>
<name>A0ABX2AR26_9BACT</name>
<evidence type="ECO:0000256" key="2">
    <source>
        <dbReference type="ARBA" id="ARBA00003213"/>
    </source>
</evidence>
<dbReference type="PANTHER" id="PTHR11088">
    <property type="entry name" value="TRNA DIMETHYLALLYLTRANSFERASE"/>
    <property type="match status" value="1"/>
</dbReference>
<dbReference type="Proteomes" id="UP001193734">
    <property type="component" value="Unassembled WGS sequence"/>
</dbReference>
<feature type="binding site" evidence="10">
    <location>
        <begin position="11"/>
        <end position="16"/>
    </location>
    <ligand>
        <name>substrate</name>
    </ligand>
</feature>
<dbReference type="EMBL" id="JABKKE010000002">
    <property type="protein sequence ID" value="NPE13167.1"/>
    <property type="molecule type" value="Genomic_DNA"/>
</dbReference>
<dbReference type="InterPro" id="IPR018022">
    <property type="entry name" value="IPT"/>
</dbReference>
<dbReference type="InterPro" id="IPR039657">
    <property type="entry name" value="Dimethylallyltransferase"/>
</dbReference>
<dbReference type="NCBIfam" id="TIGR00174">
    <property type="entry name" value="miaA"/>
    <property type="match status" value="1"/>
</dbReference>
<evidence type="ECO:0000256" key="9">
    <source>
        <dbReference type="ARBA" id="ARBA00049563"/>
    </source>
</evidence>
<evidence type="ECO:0000256" key="10">
    <source>
        <dbReference type="HAMAP-Rule" id="MF_00185"/>
    </source>
</evidence>
<comment type="cofactor">
    <cofactor evidence="1 10">
        <name>Mg(2+)</name>
        <dbReference type="ChEBI" id="CHEBI:18420"/>
    </cofactor>
</comment>
<gene>
    <name evidence="10 14" type="primary">miaA</name>
    <name evidence="14" type="ORF">HPS55_02285</name>
</gene>